<evidence type="ECO:0000313" key="2">
    <source>
        <dbReference type="Proteomes" id="UP000270094"/>
    </source>
</evidence>
<organism evidence="1 2">
    <name type="scientific">Strongylus vulgaris</name>
    <name type="common">Blood worm</name>
    <dbReference type="NCBI Taxonomy" id="40348"/>
    <lineage>
        <taxon>Eukaryota</taxon>
        <taxon>Metazoa</taxon>
        <taxon>Ecdysozoa</taxon>
        <taxon>Nematoda</taxon>
        <taxon>Chromadorea</taxon>
        <taxon>Rhabditida</taxon>
        <taxon>Rhabditina</taxon>
        <taxon>Rhabditomorpha</taxon>
        <taxon>Strongyloidea</taxon>
        <taxon>Strongylidae</taxon>
        <taxon>Strongylus</taxon>
    </lineage>
</organism>
<sequence length="180" mass="20526">MFSNKLATETFIRTTVITLSYQLSQTLINQKAKGQFAIIQRHISDRKVNTRKSYVVRNGHLNEEEWSNVRVGDVIRMMSNQFVAADLLLLSTSEPHGICYIETMELDGETNLKTRGALPETAEMGDNLDDISNFHGEIVCEAPNNNLNKFQGKLIWQGHEYPVTNDNILLRGCILKNTRW</sequence>
<evidence type="ECO:0000313" key="1">
    <source>
        <dbReference type="EMBL" id="VDM67796.1"/>
    </source>
</evidence>
<dbReference type="GO" id="GO:0140326">
    <property type="term" value="F:ATPase-coupled intramembrane lipid transporter activity"/>
    <property type="evidence" value="ECO:0007669"/>
    <property type="project" value="TreeGrafter"/>
</dbReference>
<accession>A0A3P7IE42</accession>
<dbReference type="Gene3D" id="2.70.150.10">
    <property type="entry name" value="Calcium-transporting ATPase, cytoplasmic transduction domain A"/>
    <property type="match status" value="1"/>
</dbReference>
<dbReference type="PANTHER" id="PTHR24092">
    <property type="entry name" value="PROBABLE PHOSPHOLIPID-TRANSPORTING ATPASE"/>
    <property type="match status" value="1"/>
</dbReference>
<dbReference type="Proteomes" id="UP000270094">
    <property type="component" value="Unassembled WGS sequence"/>
</dbReference>
<name>A0A3P7IE42_STRVU</name>
<dbReference type="GO" id="GO:0005802">
    <property type="term" value="C:trans-Golgi network"/>
    <property type="evidence" value="ECO:0007669"/>
    <property type="project" value="TreeGrafter"/>
</dbReference>
<gene>
    <name evidence="1" type="ORF">SVUK_LOCUS2794</name>
</gene>
<dbReference type="AlphaFoldDB" id="A0A3P7IE42"/>
<dbReference type="GO" id="GO:0007030">
    <property type="term" value="P:Golgi organization"/>
    <property type="evidence" value="ECO:0007669"/>
    <property type="project" value="TreeGrafter"/>
</dbReference>
<dbReference type="GO" id="GO:0045332">
    <property type="term" value="P:phospholipid translocation"/>
    <property type="evidence" value="ECO:0007669"/>
    <property type="project" value="TreeGrafter"/>
</dbReference>
<protein>
    <recommendedName>
        <fullName evidence="3">P-type ATPase N-terminal domain-containing protein</fullName>
    </recommendedName>
</protein>
<dbReference type="PANTHER" id="PTHR24092:SF190">
    <property type="entry name" value="PHOSPHOLIPID-TRANSPORTING ATPASE"/>
    <property type="match status" value="1"/>
</dbReference>
<proteinExistence type="predicted"/>
<keyword evidence="2" id="KW-1185">Reference proteome</keyword>
<reference evidence="1 2" key="1">
    <citation type="submission" date="2018-11" db="EMBL/GenBank/DDBJ databases">
        <authorList>
            <consortium name="Pathogen Informatics"/>
        </authorList>
    </citation>
    <scope>NUCLEOTIDE SEQUENCE [LARGE SCALE GENOMIC DNA]</scope>
</reference>
<dbReference type="OrthoDB" id="377733at2759"/>
<dbReference type="EMBL" id="UYYB01006571">
    <property type="protein sequence ID" value="VDM67796.1"/>
    <property type="molecule type" value="Genomic_DNA"/>
</dbReference>
<dbReference type="GO" id="GO:0005886">
    <property type="term" value="C:plasma membrane"/>
    <property type="evidence" value="ECO:0007669"/>
    <property type="project" value="TreeGrafter"/>
</dbReference>
<dbReference type="SUPFAM" id="SSF81653">
    <property type="entry name" value="Calcium ATPase, transduction domain A"/>
    <property type="match status" value="1"/>
</dbReference>
<dbReference type="InterPro" id="IPR008250">
    <property type="entry name" value="ATPase_P-typ_transduc_dom_A_sf"/>
</dbReference>
<evidence type="ECO:0008006" key="3">
    <source>
        <dbReference type="Google" id="ProtNLM"/>
    </source>
</evidence>